<dbReference type="InterPro" id="IPR032473">
    <property type="entry name" value="Argonaute_Mid_dom"/>
</dbReference>
<evidence type="ECO:0000313" key="5">
    <source>
        <dbReference type="Proteomes" id="UP000265703"/>
    </source>
</evidence>
<dbReference type="InterPro" id="IPR036085">
    <property type="entry name" value="PAZ_dom_sf"/>
</dbReference>
<dbReference type="SMART" id="SM00950">
    <property type="entry name" value="Piwi"/>
    <property type="match status" value="1"/>
</dbReference>
<dbReference type="InterPro" id="IPR012337">
    <property type="entry name" value="RNaseH-like_sf"/>
</dbReference>
<dbReference type="Gene3D" id="3.30.420.10">
    <property type="entry name" value="Ribonuclease H-like superfamily/Ribonuclease H"/>
    <property type="match status" value="1"/>
</dbReference>
<reference evidence="4 5" key="1">
    <citation type="submission" date="2018-06" db="EMBL/GenBank/DDBJ databases">
        <title>Comparative genomics reveals the genomic features of Rhizophagus irregularis, R. cerebriforme, R. diaphanum and Gigaspora rosea, and their symbiotic lifestyle signature.</title>
        <authorList>
            <person name="Morin E."/>
            <person name="San Clemente H."/>
            <person name="Chen E.C.H."/>
            <person name="De La Providencia I."/>
            <person name="Hainaut M."/>
            <person name="Kuo A."/>
            <person name="Kohler A."/>
            <person name="Murat C."/>
            <person name="Tang N."/>
            <person name="Roy S."/>
            <person name="Loubradou J."/>
            <person name="Henrissat B."/>
            <person name="Grigoriev I.V."/>
            <person name="Corradi N."/>
            <person name="Roux C."/>
            <person name="Martin F.M."/>
        </authorList>
    </citation>
    <scope>NUCLEOTIDE SEQUENCE [LARGE SCALE GENOMIC DNA]</scope>
    <source>
        <strain evidence="4 5">DAOM 227022</strain>
    </source>
</reference>
<dbReference type="InterPro" id="IPR003165">
    <property type="entry name" value="Piwi"/>
</dbReference>
<dbReference type="CDD" id="cd02846">
    <property type="entry name" value="PAZ_argonaute_like"/>
    <property type="match status" value="1"/>
</dbReference>
<dbReference type="Gene3D" id="2.170.260.10">
    <property type="entry name" value="paz domain"/>
    <property type="match status" value="1"/>
</dbReference>
<evidence type="ECO:0000313" key="4">
    <source>
        <dbReference type="EMBL" id="RIA79907.1"/>
    </source>
</evidence>
<dbReference type="OrthoDB" id="10252740at2759"/>
<dbReference type="InterPro" id="IPR014811">
    <property type="entry name" value="ArgoL1"/>
</dbReference>
<gene>
    <name evidence="4" type="ORF">C1645_882455</name>
</gene>
<dbReference type="SMART" id="SM01163">
    <property type="entry name" value="DUF1785"/>
    <property type="match status" value="1"/>
</dbReference>
<dbReference type="SMART" id="SM00949">
    <property type="entry name" value="PAZ"/>
    <property type="match status" value="1"/>
</dbReference>
<dbReference type="EMBL" id="QKYT01001101">
    <property type="protein sequence ID" value="RIA79907.1"/>
    <property type="molecule type" value="Genomic_DNA"/>
</dbReference>
<dbReference type="SUPFAM" id="SSF53098">
    <property type="entry name" value="Ribonuclease H-like"/>
    <property type="match status" value="1"/>
</dbReference>
<dbReference type="PROSITE" id="PS50822">
    <property type="entry name" value="PIWI"/>
    <property type="match status" value="1"/>
</dbReference>
<protein>
    <submittedName>
        <fullName evidence="4">Piwi domain-containing protein</fullName>
    </submittedName>
</protein>
<dbReference type="InterPro" id="IPR032472">
    <property type="entry name" value="ArgoL2"/>
</dbReference>
<dbReference type="InterPro" id="IPR003100">
    <property type="entry name" value="PAZ_dom"/>
</dbReference>
<dbReference type="AlphaFoldDB" id="A0A397S7D5"/>
<evidence type="ECO:0000256" key="1">
    <source>
        <dbReference type="RuleBase" id="RU361178"/>
    </source>
</evidence>
<dbReference type="PANTHER" id="PTHR22891">
    <property type="entry name" value="EUKARYOTIC TRANSLATION INITIATION FACTOR 2C"/>
    <property type="match status" value="1"/>
</dbReference>
<dbReference type="SUPFAM" id="SSF101690">
    <property type="entry name" value="PAZ domain"/>
    <property type="match status" value="1"/>
</dbReference>
<name>A0A397S7D5_9GLOM</name>
<dbReference type="CDD" id="cd04657">
    <property type="entry name" value="Piwi_ago-like"/>
    <property type="match status" value="1"/>
</dbReference>
<accession>A0A397S7D5</accession>
<dbReference type="Pfam" id="PF02171">
    <property type="entry name" value="Piwi"/>
    <property type="match status" value="1"/>
</dbReference>
<dbReference type="Pfam" id="PF02170">
    <property type="entry name" value="PAZ"/>
    <property type="match status" value="1"/>
</dbReference>
<dbReference type="Pfam" id="PF16486">
    <property type="entry name" value="ArgoN"/>
    <property type="match status" value="1"/>
</dbReference>
<proteinExistence type="inferred from homology"/>
<keyword evidence="5" id="KW-1185">Reference proteome</keyword>
<dbReference type="STRING" id="658196.A0A397S7D5"/>
<organism evidence="4 5">
    <name type="scientific">Glomus cerebriforme</name>
    <dbReference type="NCBI Taxonomy" id="658196"/>
    <lineage>
        <taxon>Eukaryota</taxon>
        <taxon>Fungi</taxon>
        <taxon>Fungi incertae sedis</taxon>
        <taxon>Mucoromycota</taxon>
        <taxon>Glomeromycotina</taxon>
        <taxon>Glomeromycetes</taxon>
        <taxon>Glomerales</taxon>
        <taxon>Glomeraceae</taxon>
        <taxon>Glomus</taxon>
    </lineage>
</organism>
<dbReference type="GO" id="GO:0003723">
    <property type="term" value="F:RNA binding"/>
    <property type="evidence" value="ECO:0007669"/>
    <property type="project" value="InterPro"/>
</dbReference>
<evidence type="ECO:0000259" key="2">
    <source>
        <dbReference type="PROSITE" id="PS50821"/>
    </source>
</evidence>
<feature type="domain" description="PAZ" evidence="2">
    <location>
        <begin position="261"/>
        <end position="362"/>
    </location>
</feature>
<comment type="similarity">
    <text evidence="1">Belongs to the argonaute family.</text>
</comment>
<dbReference type="InterPro" id="IPR036397">
    <property type="entry name" value="RNaseH_sf"/>
</dbReference>
<comment type="caution">
    <text evidence="4">The sequence shown here is derived from an EMBL/GenBank/DDBJ whole genome shotgun (WGS) entry which is preliminary data.</text>
</comment>
<dbReference type="Pfam" id="PF08699">
    <property type="entry name" value="ArgoL1"/>
    <property type="match status" value="1"/>
</dbReference>
<dbReference type="InterPro" id="IPR045246">
    <property type="entry name" value="Piwi_ago-like"/>
</dbReference>
<dbReference type="InterPro" id="IPR032474">
    <property type="entry name" value="Argonaute_N"/>
</dbReference>
<dbReference type="Pfam" id="PF16487">
    <property type="entry name" value="ArgoMid"/>
    <property type="match status" value="1"/>
</dbReference>
<dbReference type="PROSITE" id="PS50821">
    <property type="entry name" value="PAZ"/>
    <property type="match status" value="1"/>
</dbReference>
<dbReference type="Gene3D" id="3.40.50.2300">
    <property type="match status" value="1"/>
</dbReference>
<evidence type="ECO:0000259" key="3">
    <source>
        <dbReference type="PROSITE" id="PS50822"/>
    </source>
</evidence>
<feature type="domain" description="Piwi" evidence="3">
    <location>
        <begin position="538"/>
        <end position="837"/>
    </location>
</feature>
<dbReference type="Proteomes" id="UP000265703">
    <property type="component" value="Unassembled WGS sequence"/>
</dbReference>
<sequence length="868" mass="98638">MKFIVLQKCRSFSSFRRLKERKFVMSQPEHAPIKLSEFPTRPGYGQLGREIQVRTNFFEVLQLPDANVYQYDVDISPEVPPFLNRKVFEHFENAKRGGILGGIRPVYDGRKNVYTIKQFPFGDATTCQIILPEDETVQSTKPPSRHYTIKLKKVAEKNLEETIRFVNGKSATSNNILTAITALDVLINQVPATNFIAVGRRAFFTSEGSRKLHGGAEVWQGYWQSLRPGQGKFYINFDTSATAFYEPGNIATVFARILGYRGVEDLHGFTDKDRLKAEKTLKQLKFQVNHRGDNVRRQYRIKKLSEFSARETRFSRGVGEDSVDVETYFQQQYNRQLRYPFLPCIVTQNGSYFPVEVCDLEEGQRIIRKLTDKQTADMIKFTCQPPAVRSDKIQKGMVSLNYDQNEHCRQWGFKVASEMTVIDARILPTPTLAYHPSGKESKVVPQYGAWQLGPGKKMLNGATLNSWSVVVFASSQQIRKEVVDLFIRELTKTLGENGMNIANSKPPILHANPQGNIESTMRQAYQIAGNAVKRTPQLILCILQGRSSLYDEIKRIEDTVLGVPTQCAMSNKILKATKQYCGMLGLKINVKLQGNNVSLQQGYLPFLQEAPTIVFGADVTHPGIGDENPSIAALVGSFDAKATKYATSIRFQTARTEIISALKDMVQELLKIFYKETRKKPGRILFYRDGVSEGQFEDILKYEVDAIRKACTELEATYKPTITFVVVQKRHHARFFPIHHKDLDKSKNCLPGTVVEKTITHPFEFDFYLQSHPGLQGTSRPTHYHVLIDENKFKPDSLQTLTYNLCYLYARCPRAVSVVPPAYYAHLAAFRARCWQKSSAISEGDSESGRLENYCGLKPELQKIMFFI</sequence>
<dbReference type="Pfam" id="PF16488">
    <property type="entry name" value="ArgoL2"/>
    <property type="match status" value="1"/>
</dbReference>